<dbReference type="Gene3D" id="2.60.40.1120">
    <property type="entry name" value="Carboxypeptidase-like, regulatory domain"/>
    <property type="match status" value="1"/>
</dbReference>
<feature type="chain" id="PRO_5026304769" description="Carboxypeptidase-like regulatory domain-containing protein" evidence="1">
    <location>
        <begin position="21"/>
        <end position="1196"/>
    </location>
</feature>
<evidence type="ECO:0000256" key="1">
    <source>
        <dbReference type="SAM" id="SignalP"/>
    </source>
</evidence>
<evidence type="ECO:0000313" key="2">
    <source>
        <dbReference type="EMBL" id="QGW27250.1"/>
    </source>
</evidence>
<dbReference type="AlphaFoldDB" id="A0A6I6GAU4"/>
<accession>A0A6I6GAU4</accession>
<dbReference type="Pfam" id="PF13715">
    <property type="entry name" value="CarbopepD_reg_2"/>
    <property type="match status" value="1"/>
</dbReference>
<keyword evidence="3" id="KW-1185">Reference proteome</keyword>
<dbReference type="EMBL" id="CP046566">
    <property type="protein sequence ID" value="QGW27250.1"/>
    <property type="molecule type" value="Genomic_DNA"/>
</dbReference>
<gene>
    <name evidence="2" type="ORF">GLV81_03235</name>
</gene>
<name>A0A6I6GAU4_9BACT</name>
<evidence type="ECO:0008006" key="4">
    <source>
        <dbReference type="Google" id="ProtNLM"/>
    </source>
</evidence>
<feature type="signal peptide" evidence="1">
    <location>
        <begin position="1"/>
        <end position="20"/>
    </location>
</feature>
<evidence type="ECO:0000313" key="3">
    <source>
        <dbReference type="Proteomes" id="UP000426027"/>
    </source>
</evidence>
<keyword evidence="1" id="KW-0732">Signal</keyword>
<dbReference type="KEGG" id="fls:GLV81_03235"/>
<reference evidence="2 3" key="1">
    <citation type="submission" date="2019-11" db="EMBL/GenBank/DDBJ databases">
        <authorList>
            <person name="Im W.T."/>
        </authorList>
    </citation>
    <scope>NUCLEOTIDE SEQUENCE [LARGE SCALE GENOMIC DNA]</scope>
    <source>
        <strain evidence="2 3">SB-02</strain>
    </source>
</reference>
<proteinExistence type="predicted"/>
<sequence>MRGILCCCWIIAVMMMPARAQRDQQSSLHFLQNQKAFTHYKAAYRIPADSMAKWTLQERINFDYINQLQPAWVGYDSIQYSDIPLPNGHFVWVRAVAESLHAWLDVRTGLSFNNIANGDQRLLTVYNLQGEVPAQMQASLQGKKLKWSAQSAGFVLPKRKKDMDDRLLIISTATDTLISWLSYEPPYRYHYQKPLRQWPVIKQVLNTGRKISRIFSGDTYYNSNKSRRQLYRGFVLFNKPLYKPADTLKFKAWITDRKGNPVHSTQTVSIQYYYKKSSKKIELGQLEPTVPGSYHMSWPLPDSLPMDVQYELYLQGPKTYNKLNSSFKTEEYQLPDISSFSVSTLQNWWLRKDSLRISLEAKDASGILLPDGSVELLLTRKTLQHFYPDSLFVPDTLWRTKIALLTDGPTQVYIPAYALPEANIETQLFAQLRNSSNELKEQQLTLTHYARQQRIVIERSSDSLHIRFETDGVPTVATARIESMEDWYNLDTVVQLPLSMRIHPMANDYDVTVLDALGKKVVSENYDLSKMRTTPAISNTSKGDTVSFVISNPTGMPVWLAVTKNKGRIQRMMLRQTTYSWQQHARKGDRYLVQVNYWEGDQERLLTERLQLQYNLLQVTPNIAPTAQPGAADTLTVKVTDYKGKPVAHANLTAVANNTQLQQHFRYPDMPVRIRLKRYKKVVQPGEFDNSEIAFKTDTVATRFAQILHQLHGDTMFYYQRLMDTGAIRIVRSPLNNAYPEASIYAIEKGKPAAIYVTHINNLPVHMWWQNAIQANSNIVYPGYSKISLRTWNKLIEIDSVYMQPYQKHDVFIQLDSAAWHPHVRITPMPDTLTHAEKTQLQRYFIQIENDRNSSGAWLWNYSLQAKLSYANGTYIAGPFMTFDSITIYNSSTNLHTKFPFESNYRYRISQHLVRLEKTDLLPGKIKLRNQSMPWRLGDTTWHYDLPLAEKKVADTRRNFSNYLYQSYSTDRRHGSLHLQYKTDSSIRFTILIKAGQYNTAMVFNGQPNIIHQLDTGYYQLVLVDKHDFGFNTAPFYIHPAGANALRIHATAFTATNAAAYEIYAAQHRREFEKWQQQSTKQEESTTKIEEVLPGLASISGKVTDAVTGMPLAGVTVQLKNTNRTVSTGADGMYQFSNIASAQYTLVFQYVGYGTLERQHFARLYADNAVDAALHVSHSSLDEVVVVGYGSVKKEA</sequence>
<organism evidence="2 3">
    <name type="scientific">Phnomibacter ginsenosidimutans</name>
    <dbReference type="NCBI Taxonomy" id="2676868"/>
    <lineage>
        <taxon>Bacteria</taxon>
        <taxon>Pseudomonadati</taxon>
        <taxon>Bacteroidota</taxon>
        <taxon>Chitinophagia</taxon>
        <taxon>Chitinophagales</taxon>
        <taxon>Chitinophagaceae</taxon>
        <taxon>Phnomibacter</taxon>
    </lineage>
</organism>
<dbReference type="Proteomes" id="UP000426027">
    <property type="component" value="Chromosome"/>
</dbReference>
<dbReference type="SUPFAM" id="SSF49464">
    <property type="entry name" value="Carboxypeptidase regulatory domain-like"/>
    <property type="match status" value="1"/>
</dbReference>
<dbReference type="InterPro" id="IPR008969">
    <property type="entry name" value="CarboxyPept-like_regulatory"/>
</dbReference>
<dbReference type="Gene3D" id="2.60.40.1930">
    <property type="match status" value="1"/>
</dbReference>
<protein>
    <recommendedName>
        <fullName evidence="4">Carboxypeptidase-like regulatory domain-containing protein</fullName>
    </recommendedName>
</protein>
<dbReference type="RefSeq" id="WP_157476823.1">
    <property type="nucleotide sequence ID" value="NZ_CP046566.1"/>
</dbReference>